<dbReference type="PANTHER" id="PTHR10751">
    <property type="entry name" value="GUANYLATE BINDING PROTEIN"/>
    <property type="match status" value="1"/>
</dbReference>
<evidence type="ECO:0000259" key="8">
    <source>
        <dbReference type="PROSITE" id="PS51715"/>
    </source>
</evidence>
<dbReference type="InterPro" id="IPR015894">
    <property type="entry name" value="Guanylate-bd_N"/>
</dbReference>
<dbReference type="InterPro" id="IPR003191">
    <property type="entry name" value="Guanylate-bd/ATL_C"/>
</dbReference>
<keyword evidence="2" id="KW-0547">Nucleotide-binding</keyword>
<dbReference type="OMA" id="QIRSECF"/>
<dbReference type="Proteomes" id="UP000002279">
    <property type="component" value="Chromosome 5"/>
</dbReference>
<feature type="compositionally biased region" description="Basic and acidic residues" evidence="7">
    <location>
        <begin position="508"/>
        <end position="522"/>
    </location>
</feature>
<keyword evidence="4" id="KW-0391">Immunity</keyword>
<dbReference type="CDD" id="cd01851">
    <property type="entry name" value="GBP"/>
    <property type="match status" value="1"/>
</dbReference>
<dbReference type="Bgee" id="ENSOANG00000013939">
    <property type="expression patterns" value="Expressed in ovary and 8 other cell types or tissues"/>
</dbReference>
<dbReference type="InterPro" id="IPR037684">
    <property type="entry name" value="GBP_C"/>
</dbReference>
<evidence type="ECO:0000256" key="1">
    <source>
        <dbReference type="ARBA" id="ARBA00022588"/>
    </source>
</evidence>
<dbReference type="PROSITE" id="PS51715">
    <property type="entry name" value="G_GB1_RHD3"/>
    <property type="match status" value="1"/>
</dbReference>
<evidence type="ECO:0000256" key="7">
    <source>
        <dbReference type="SAM" id="MobiDB-lite"/>
    </source>
</evidence>
<dbReference type="SUPFAM" id="SSF52540">
    <property type="entry name" value="P-loop containing nucleoside triphosphate hydrolases"/>
    <property type="match status" value="1"/>
</dbReference>
<name>A0A6I8N312_ORNAN</name>
<dbReference type="FunFam" id="1.20.1000.10:FF:000001">
    <property type="entry name" value="Guanylate binding protein 1"/>
    <property type="match status" value="1"/>
</dbReference>
<proteinExistence type="inferred from homology"/>
<organism evidence="9 10">
    <name type="scientific">Ornithorhynchus anatinus</name>
    <name type="common">Duckbill platypus</name>
    <dbReference type="NCBI Taxonomy" id="9258"/>
    <lineage>
        <taxon>Eukaryota</taxon>
        <taxon>Metazoa</taxon>
        <taxon>Chordata</taxon>
        <taxon>Craniata</taxon>
        <taxon>Vertebrata</taxon>
        <taxon>Euteleostomi</taxon>
        <taxon>Mammalia</taxon>
        <taxon>Monotremata</taxon>
        <taxon>Ornithorhynchidae</taxon>
        <taxon>Ornithorhynchus</taxon>
    </lineage>
</organism>
<dbReference type="InterPro" id="IPR030386">
    <property type="entry name" value="G_GB1_RHD3_dom"/>
</dbReference>
<dbReference type="InParanoid" id="A0A6I8N312"/>
<comment type="similarity">
    <text evidence="6">Belongs to the TRAFAC class dynamin-like GTPase superfamily. GB1/RHD3 GTPase family.</text>
</comment>
<dbReference type="FunFam" id="3.40.50.300:FF:002830">
    <property type="entry name" value="Guanylate-binding protein 2"/>
    <property type="match status" value="1"/>
</dbReference>
<evidence type="ECO:0000256" key="2">
    <source>
        <dbReference type="ARBA" id="ARBA00022741"/>
    </source>
</evidence>
<dbReference type="Pfam" id="PF02841">
    <property type="entry name" value="GBP_C"/>
    <property type="match status" value="1"/>
</dbReference>
<dbReference type="Gene3D" id="1.20.1000.10">
    <property type="entry name" value="Guanylate-binding protein, C-terminal domain"/>
    <property type="match status" value="1"/>
</dbReference>
<evidence type="ECO:0000256" key="4">
    <source>
        <dbReference type="ARBA" id="ARBA00022859"/>
    </source>
</evidence>
<reference evidence="9" key="3">
    <citation type="submission" date="2025-09" db="UniProtKB">
        <authorList>
            <consortium name="Ensembl"/>
        </authorList>
    </citation>
    <scope>IDENTIFICATION</scope>
    <source>
        <strain evidence="9">Glennie</strain>
    </source>
</reference>
<keyword evidence="10" id="KW-1185">Reference proteome</keyword>
<evidence type="ECO:0000313" key="10">
    <source>
        <dbReference type="Proteomes" id="UP000002279"/>
    </source>
</evidence>
<sequence>MQQWEEGQGLSAGYRAVAIGWWVLGVGQGPEGQLVERGGGRGWGAGLGCGRVWAVSRPGPPAPLHPAGFSLGSTVQSHTKGIWMWPRPHPCRPGHTLLLLDTEGLGDVEKGDSENDHWLFSLAVLLSSTLVYNSMKTIDQNALEKLHFVTELSEHIQMKAGEEDDTQFYRFFPHFVWTVRDFTLQLSIDGKEVTEDEYLENALKLKSGHSKKIHQYNLPRQCLRDYFPTRKCFAFPQPVAASEMGQLEHLDDGKLDPLFLQKSRFFCDYVLAVSPVKTLGDGNNHTIITGKKFGGLVQSYVEMIRSGTLPCLENAVISLAKIENGEAVRGALAIYDHELQGVSLPIERDLLSEQHRKAEKEALAYFMKKSFKDQGGKCQAELMAGIGQRYYSLLDKNEAASIQVCQDLLAHLVQTLERELSQGGYTRPGGYELYKAERDRVVERFRKSPNKGVKAEEVLQEFLAKREAEGRAVLQADQNLTQAQKQVAEESARAEQVEQQWLMEEEKRRQAEQLLKDQEQSHQENLQQLQSKMEEEARRIREEASHALESRLQEQEKLLRMGFEEKSQSMKEELEKLQREAADKGNWIGTFRELAKELVQQIPNVLMYRAAFKNSAKR</sequence>
<keyword evidence="3" id="KW-0378">Hydrolase</keyword>
<dbReference type="SUPFAM" id="SSF48340">
    <property type="entry name" value="Interferon-induced guanylate-binding protein 1 (GBP1), C-terminal domain"/>
    <property type="match status" value="1"/>
</dbReference>
<dbReference type="InterPro" id="IPR036543">
    <property type="entry name" value="Guanylate-bd_C_sf"/>
</dbReference>
<dbReference type="Ensembl" id="ENSOANT00000063863.1">
    <property type="protein sequence ID" value="ENSOANP00000035282.1"/>
    <property type="gene ID" value="ENSOANG00000013939.4"/>
</dbReference>
<evidence type="ECO:0000256" key="5">
    <source>
        <dbReference type="ARBA" id="ARBA00023134"/>
    </source>
</evidence>
<dbReference type="Pfam" id="PF02263">
    <property type="entry name" value="GBP"/>
    <property type="match status" value="1"/>
</dbReference>
<protein>
    <recommendedName>
        <fullName evidence="8">GB1/RHD3-type G domain-containing protein</fullName>
    </recommendedName>
</protein>
<reference evidence="9" key="2">
    <citation type="submission" date="2025-08" db="UniProtKB">
        <authorList>
            <consortium name="Ensembl"/>
        </authorList>
    </citation>
    <scope>IDENTIFICATION</scope>
    <source>
        <strain evidence="9">Glennie</strain>
    </source>
</reference>
<evidence type="ECO:0000256" key="6">
    <source>
        <dbReference type="PROSITE-ProRule" id="PRU01052"/>
    </source>
</evidence>
<feature type="region of interest" description="Disordered" evidence="7">
    <location>
        <begin position="508"/>
        <end position="527"/>
    </location>
</feature>
<dbReference type="Gene3D" id="3.40.50.300">
    <property type="entry name" value="P-loop containing nucleotide triphosphate hydrolases"/>
    <property type="match status" value="1"/>
</dbReference>
<dbReference type="InterPro" id="IPR027417">
    <property type="entry name" value="P-loop_NTPase"/>
</dbReference>
<keyword evidence="1" id="KW-0399">Innate immunity</keyword>
<dbReference type="CDD" id="cd16269">
    <property type="entry name" value="GBP_C"/>
    <property type="match status" value="1"/>
</dbReference>
<dbReference type="GO" id="GO:0045087">
    <property type="term" value="P:innate immune response"/>
    <property type="evidence" value="ECO:0007669"/>
    <property type="project" value="UniProtKB-KW"/>
</dbReference>
<evidence type="ECO:0000256" key="3">
    <source>
        <dbReference type="ARBA" id="ARBA00022801"/>
    </source>
</evidence>
<feature type="domain" description="GB1/RHD3-type G" evidence="8">
    <location>
        <begin position="68"/>
        <end position="275"/>
    </location>
</feature>
<dbReference type="GO" id="GO:0005525">
    <property type="term" value="F:GTP binding"/>
    <property type="evidence" value="ECO:0000318"/>
    <property type="project" value="GO_Central"/>
</dbReference>
<dbReference type="GeneTree" id="ENSGT00940000154265"/>
<dbReference type="AlphaFoldDB" id="A0A6I8N312"/>
<accession>A0A6I8N312</accession>
<keyword evidence="5" id="KW-0342">GTP-binding</keyword>
<evidence type="ECO:0000313" key="9">
    <source>
        <dbReference type="Ensembl" id="ENSOANP00000035282.1"/>
    </source>
</evidence>
<gene>
    <name evidence="9" type="primary">LOC100077619</name>
</gene>
<dbReference type="GO" id="GO:0003924">
    <property type="term" value="F:GTPase activity"/>
    <property type="evidence" value="ECO:0000318"/>
    <property type="project" value="GO_Central"/>
</dbReference>
<reference evidence="9 10" key="1">
    <citation type="journal article" date="2008" name="Nature">
        <title>Genome analysis of the platypus reveals unique signatures of evolution.</title>
        <authorList>
            <person name="Warren W.C."/>
            <person name="Hillier L.W."/>
            <person name="Marshall Graves J.A."/>
            <person name="Birney E."/>
            <person name="Ponting C.P."/>
            <person name="Grutzner F."/>
            <person name="Belov K."/>
            <person name="Miller W."/>
            <person name="Clarke L."/>
            <person name="Chinwalla A.T."/>
            <person name="Yang S.P."/>
            <person name="Heger A."/>
            <person name="Locke D.P."/>
            <person name="Miethke P."/>
            <person name="Waters P.D."/>
            <person name="Veyrunes F."/>
            <person name="Fulton L."/>
            <person name="Fulton B."/>
            <person name="Graves T."/>
            <person name="Wallis J."/>
            <person name="Puente X.S."/>
            <person name="Lopez-Otin C."/>
            <person name="Ordonez G.R."/>
            <person name="Eichler E.E."/>
            <person name="Chen L."/>
            <person name="Cheng Z."/>
            <person name="Deakin J.E."/>
            <person name="Alsop A."/>
            <person name="Thompson K."/>
            <person name="Kirby P."/>
            <person name="Papenfuss A.T."/>
            <person name="Wakefield M.J."/>
            <person name="Olender T."/>
            <person name="Lancet D."/>
            <person name="Huttley G.A."/>
            <person name="Smit A.F."/>
            <person name="Pask A."/>
            <person name="Temple-Smith P."/>
            <person name="Batzer M.A."/>
            <person name="Walker J.A."/>
            <person name="Konkel M.K."/>
            <person name="Harris R.S."/>
            <person name="Whittington C.M."/>
            <person name="Wong E.S."/>
            <person name="Gemmell N.J."/>
            <person name="Buschiazzo E."/>
            <person name="Vargas Jentzsch I.M."/>
            <person name="Merkel A."/>
            <person name="Schmitz J."/>
            <person name="Zemann A."/>
            <person name="Churakov G."/>
            <person name="Kriegs J.O."/>
            <person name="Brosius J."/>
            <person name="Murchison E.P."/>
            <person name="Sachidanandam R."/>
            <person name="Smith C."/>
            <person name="Hannon G.J."/>
            <person name="Tsend-Ayush E."/>
            <person name="McMillan D."/>
            <person name="Attenborough R."/>
            <person name="Rens W."/>
            <person name="Ferguson-Smith M."/>
            <person name="Lefevre C.M."/>
            <person name="Sharp J.A."/>
            <person name="Nicholas K.R."/>
            <person name="Ray D.A."/>
            <person name="Kube M."/>
            <person name="Reinhardt R."/>
            <person name="Pringle T.H."/>
            <person name="Taylor J."/>
            <person name="Jones R.C."/>
            <person name="Nixon B."/>
            <person name="Dacheux J.L."/>
            <person name="Niwa H."/>
            <person name="Sekita Y."/>
            <person name="Huang X."/>
            <person name="Stark A."/>
            <person name="Kheradpour P."/>
            <person name="Kellis M."/>
            <person name="Flicek P."/>
            <person name="Chen Y."/>
            <person name="Webber C."/>
            <person name="Hardison R."/>
            <person name="Nelson J."/>
            <person name="Hallsworth-Pepin K."/>
            <person name="Delehaunty K."/>
            <person name="Markovic C."/>
            <person name="Minx P."/>
            <person name="Feng Y."/>
            <person name="Kremitzki C."/>
            <person name="Mitreva M."/>
            <person name="Glasscock J."/>
            <person name="Wylie T."/>
            <person name="Wohldmann P."/>
            <person name="Thiru P."/>
            <person name="Nhan M.N."/>
            <person name="Pohl C.S."/>
            <person name="Smith S.M."/>
            <person name="Hou S."/>
            <person name="Nefedov M."/>
            <person name="de Jong P.J."/>
            <person name="Renfree M.B."/>
            <person name="Mardis E.R."/>
            <person name="Wilson R.K."/>
        </authorList>
    </citation>
    <scope>NUCLEOTIDE SEQUENCE [LARGE SCALE GENOMIC DNA]</scope>
    <source>
        <strain evidence="9 10">Glennie</strain>
    </source>
</reference>